<organism evidence="1 2">
    <name type="scientific">Kitasatospora saccharophila</name>
    <dbReference type="NCBI Taxonomy" id="407973"/>
    <lineage>
        <taxon>Bacteria</taxon>
        <taxon>Bacillati</taxon>
        <taxon>Actinomycetota</taxon>
        <taxon>Actinomycetes</taxon>
        <taxon>Kitasatosporales</taxon>
        <taxon>Streptomycetaceae</taxon>
        <taxon>Kitasatospora</taxon>
    </lineage>
</organism>
<keyword evidence="2" id="KW-1185">Reference proteome</keyword>
<sequence length="79" mass="8296">MVSVALKKESAGSAPTGLLVGTDPALRGDAVVLVGLARFVVGYLARSQTSRAVRPRRAMVTLWAQTQKAGVRISRCSKG</sequence>
<dbReference type="EMBL" id="BAAANS010000016">
    <property type="protein sequence ID" value="GAA2097545.1"/>
    <property type="molecule type" value="Genomic_DNA"/>
</dbReference>
<evidence type="ECO:0000313" key="1">
    <source>
        <dbReference type="EMBL" id="GAA2097545.1"/>
    </source>
</evidence>
<proteinExistence type="predicted"/>
<protein>
    <submittedName>
        <fullName evidence="1">Uncharacterized protein</fullName>
    </submittedName>
</protein>
<evidence type="ECO:0000313" key="2">
    <source>
        <dbReference type="Proteomes" id="UP001500897"/>
    </source>
</evidence>
<name>A0ABP5ICX0_9ACTN</name>
<reference evidence="2" key="1">
    <citation type="journal article" date="2019" name="Int. J. Syst. Evol. Microbiol.">
        <title>The Global Catalogue of Microorganisms (GCM) 10K type strain sequencing project: providing services to taxonomists for standard genome sequencing and annotation.</title>
        <authorList>
            <consortium name="The Broad Institute Genomics Platform"/>
            <consortium name="The Broad Institute Genome Sequencing Center for Infectious Disease"/>
            <person name="Wu L."/>
            <person name="Ma J."/>
        </authorList>
    </citation>
    <scope>NUCLEOTIDE SEQUENCE [LARGE SCALE GENOMIC DNA]</scope>
    <source>
        <strain evidence="2">JCM 14559</strain>
    </source>
</reference>
<dbReference type="Proteomes" id="UP001500897">
    <property type="component" value="Unassembled WGS sequence"/>
</dbReference>
<comment type="caution">
    <text evidence="1">The sequence shown here is derived from an EMBL/GenBank/DDBJ whole genome shotgun (WGS) entry which is preliminary data.</text>
</comment>
<accession>A0ABP5ICX0</accession>
<gene>
    <name evidence="1" type="ORF">GCM10009759_27750</name>
</gene>